<reference evidence="2" key="1">
    <citation type="journal article" date="2015" name="Genome Announc.">
        <title>Draft genome sequence of the cellulolytic fungus Chaetomium globosum.</title>
        <authorList>
            <person name="Cuomo C.A."/>
            <person name="Untereiner W.A."/>
            <person name="Ma L.-J."/>
            <person name="Grabherr M."/>
            <person name="Birren B.W."/>
        </authorList>
    </citation>
    <scope>NUCLEOTIDE SEQUENCE [LARGE SCALE GENOMIC DNA]</scope>
    <source>
        <strain evidence="2">ATCC 6205 / CBS 148.51 / DSM 1962 / NBRC 6347 / NRRL 1970</strain>
    </source>
</reference>
<dbReference type="HOGENOM" id="CLU_2196648_0_0_1"/>
<dbReference type="InParanoid" id="Q2H1D2"/>
<sequence>MPASHVTARAPAGDWSSATPLAPFCPCSISTSSVRRSMKKGAFLQFATPRLCFNGGKGGFPRGRCRRLGNGVPLPLQACNSAPESERPWVGFVLCPTVAMPKHAAPEV</sequence>
<dbReference type="VEuPathDB" id="FungiDB:CHGG_04414"/>
<dbReference type="Proteomes" id="UP000001056">
    <property type="component" value="Unassembled WGS sequence"/>
</dbReference>
<protein>
    <submittedName>
        <fullName evidence="1">Uncharacterized protein</fullName>
    </submittedName>
</protein>
<dbReference type="RefSeq" id="XP_001223628.1">
    <property type="nucleotide sequence ID" value="XM_001223627.1"/>
</dbReference>
<keyword evidence="2" id="KW-1185">Reference proteome</keyword>
<dbReference type="EMBL" id="CH408032">
    <property type="protein sequence ID" value="EAQ87795.1"/>
    <property type="molecule type" value="Genomic_DNA"/>
</dbReference>
<accession>Q2H1D2</accession>
<gene>
    <name evidence="1" type="ORF">CHGG_04414</name>
</gene>
<evidence type="ECO:0000313" key="2">
    <source>
        <dbReference type="Proteomes" id="UP000001056"/>
    </source>
</evidence>
<organism evidence="1 2">
    <name type="scientific">Chaetomium globosum (strain ATCC 6205 / CBS 148.51 / DSM 1962 / NBRC 6347 / NRRL 1970)</name>
    <name type="common">Soil fungus</name>
    <dbReference type="NCBI Taxonomy" id="306901"/>
    <lineage>
        <taxon>Eukaryota</taxon>
        <taxon>Fungi</taxon>
        <taxon>Dikarya</taxon>
        <taxon>Ascomycota</taxon>
        <taxon>Pezizomycotina</taxon>
        <taxon>Sordariomycetes</taxon>
        <taxon>Sordariomycetidae</taxon>
        <taxon>Sordariales</taxon>
        <taxon>Chaetomiaceae</taxon>
        <taxon>Chaetomium</taxon>
    </lineage>
</organism>
<dbReference type="AlphaFoldDB" id="Q2H1D2"/>
<dbReference type="GeneID" id="4392864"/>
<evidence type="ECO:0000313" key="1">
    <source>
        <dbReference type="EMBL" id="EAQ87795.1"/>
    </source>
</evidence>
<proteinExistence type="predicted"/>
<name>Q2H1D2_CHAGB</name>